<feature type="region of interest" description="Disordered" evidence="1">
    <location>
        <begin position="40"/>
        <end position="68"/>
    </location>
</feature>
<proteinExistence type="predicted"/>
<dbReference type="PANTHER" id="PTHR46599">
    <property type="entry name" value="PIGGYBAC TRANSPOSABLE ELEMENT-DERIVED PROTEIN 4"/>
    <property type="match status" value="1"/>
</dbReference>
<name>A0A6G0VUC4_APHCR</name>
<evidence type="ECO:0000313" key="3">
    <source>
        <dbReference type="EMBL" id="KAF0710442.1"/>
    </source>
</evidence>
<feature type="domain" description="PiggyBac transposable element-derived protein" evidence="2">
    <location>
        <begin position="312"/>
        <end position="443"/>
    </location>
</feature>
<organism evidence="3 4">
    <name type="scientific">Aphis craccivora</name>
    <name type="common">Cowpea aphid</name>
    <dbReference type="NCBI Taxonomy" id="307492"/>
    <lineage>
        <taxon>Eukaryota</taxon>
        <taxon>Metazoa</taxon>
        <taxon>Ecdysozoa</taxon>
        <taxon>Arthropoda</taxon>
        <taxon>Hexapoda</taxon>
        <taxon>Insecta</taxon>
        <taxon>Pterygota</taxon>
        <taxon>Neoptera</taxon>
        <taxon>Paraneoptera</taxon>
        <taxon>Hemiptera</taxon>
        <taxon>Sternorrhyncha</taxon>
        <taxon>Aphidomorpha</taxon>
        <taxon>Aphidoidea</taxon>
        <taxon>Aphididae</taxon>
        <taxon>Aphidini</taxon>
        <taxon>Aphis</taxon>
        <taxon>Aphis</taxon>
    </lineage>
</organism>
<sequence>MNTAGPYHISVTNPDFENVISKFLEDNDDVSICDNSDFIESEHDSESDQNADVNIESDDVESDSSDNEESTRISKYFYGKNKYKCTRTARHNIITQIPGLRGPVKNLGDTANPSDIWNTFFTDSIICEILNWTNVKIDSLREKYKQMSSFTKNVDEIELRSLFGLLFYSAVFKSNHESSELLFATDGTGREIFRLVMSQKRFLFLINCLRFDNPDTRDERKNENPTVAISEIFDEFINNCKLNYSLSSCATIDEMLISFRVRCKFKMYMPNKPAKYGIKLMYITDSRTHYLHNAYIYAGQNTDGLTLDPAERNSIELVEILKKRGLTYVGTLKKNEREIPPEFLPKKKSVVDTTTYGFTKDLTLMSYVTKPSKAVILISSMHHQNEFNEDVQKPVIISYYNRTKGGVDALDEKCSVYCTGRRTRRWPMAIFFRLLDISSVNSFILYNSFKNNTILSRSDFMKRLAFELVKPELERRYENTCILREIRFSIGRVLGVSKNLKETPIYEVKLEKQKTCRICPPKKKRKTTFQCYLCGDPICLQCSKTVCSKCMGS</sequence>
<dbReference type="OrthoDB" id="6585434at2759"/>
<feature type="compositionally biased region" description="Acidic residues" evidence="1">
    <location>
        <begin position="47"/>
        <end position="68"/>
    </location>
</feature>
<comment type="caution">
    <text evidence="3">The sequence shown here is derived from an EMBL/GenBank/DDBJ whole genome shotgun (WGS) entry which is preliminary data.</text>
</comment>
<dbReference type="Proteomes" id="UP000478052">
    <property type="component" value="Unassembled WGS sequence"/>
</dbReference>
<dbReference type="PANTHER" id="PTHR46599:SF6">
    <property type="entry name" value="DUAL SPECIFICITY PHOSPHATASE 26"/>
    <property type="match status" value="1"/>
</dbReference>
<reference evidence="3 4" key="1">
    <citation type="submission" date="2019-08" db="EMBL/GenBank/DDBJ databases">
        <title>Whole genome of Aphis craccivora.</title>
        <authorList>
            <person name="Voronova N.V."/>
            <person name="Shulinski R.S."/>
            <person name="Bandarenka Y.V."/>
            <person name="Zhorov D.G."/>
            <person name="Warner D."/>
        </authorList>
    </citation>
    <scope>NUCLEOTIDE SEQUENCE [LARGE SCALE GENOMIC DNA]</scope>
    <source>
        <strain evidence="3">180601</strain>
        <tissue evidence="3">Whole Body</tissue>
    </source>
</reference>
<dbReference type="InterPro" id="IPR029526">
    <property type="entry name" value="PGBD"/>
</dbReference>
<dbReference type="AlphaFoldDB" id="A0A6G0VUC4"/>
<feature type="domain" description="PiggyBac transposable element-derived protein" evidence="2">
    <location>
        <begin position="112"/>
        <end position="304"/>
    </location>
</feature>
<dbReference type="EMBL" id="VUJU01011655">
    <property type="protein sequence ID" value="KAF0710442.1"/>
    <property type="molecule type" value="Genomic_DNA"/>
</dbReference>
<keyword evidence="4" id="KW-1185">Reference proteome</keyword>
<protein>
    <submittedName>
        <fullName evidence="3">PiggyBac transposable element-derived protein 4-like</fullName>
    </submittedName>
</protein>
<dbReference type="Pfam" id="PF13843">
    <property type="entry name" value="DDE_Tnp_1_7"/>
    <property type="match status" value="2"/>
</dbReference>
<evidence type="ECO:0000259" key="2">
    <source>
        <dbReference type="Pfam" id="PF13843"/>
    </source>
</evidence>
<accession>A0A6G0VUC4</accession>
<evidence type="ECO:0000256" key="1">
    <source>
        <dbReference type="SAM" id="MobiDB-lite"/>
    </source>
</evidence>
<evidence type="ECO:0000313" key="4">
    <source>
        <dbReference type="Proteomes" id="UP000478052"/>
    </source>
</evidence>
<gene>
    <name evidence="3" type="ORF">FWK35_00036422</name>
</gene>